<dbReference type="InterPro" id="IPR016161">
    <property type="entry name" value="Ald_DH/histidinol_DH"/>
</dbReference>
<evidence type="ECO:0000313" key="6">
    <source>
        <dbReference type="Proteomes" id="UP000242258"/>
    </source>
</evidence>
<evidence type="ECO:0000256" key="3">
    <source>
        <dbReference type="ARBA" id="ARBA00023002"/>
    </source>
</evidence>
<accession>A0A1E7Q3M2</accession>
<keyword evidence="2" id="KW-0521">NADP</keyword>
<dbReference type="Gene3D" id="3.40.605.10">
    <property type="entry name" value="Aldehyde Dehydrogenase, Chain A, domain 1"/>
    <property type="match status" value="1"/>
</dbReference>
<dbReference type="Gene3D" id="3.40.309.10">
    <property type="entry name" value="Aldehyde Dehydrogenase, Chain A, domain 2"/>
    <property type="match status" value="1"/>
</dbReference>
<dbReference type="Proteomes" id="UP000242258">
    <property type="component" value="Unassembled WGS sequence"/>
</dbReference>
<dbReference type="InterPro" id="IPR016162">
    <property type="entry name" value="Ald_DH_N"/>
</dbReference>
<evidence type="ECO:0000259" key="4">
    <source>
        <dbReference type="Pfam" id="PF00171"/>
    </source>
</evidence>
<proteinExistence type="inferred from homology"/>
<name>A0A1E7Q3M2_9GAMM</name>
<keyword evidence="3" id="KW-0560">Oxidoreductase</keyword>
<dbReference type="InterPro" id="IPR015590">
    <property type="entry name" value="Aldehyde_DH_dom"/>
</dbReference>
<comment type="caution">
    <text evidence="5">The sequence shown here is derived from an EMBL/GenBank/DDBJ whole genome shotgun (WGS) entry which is preliminary data.</text>
</comment>
<dbReference type="SUPFAM" id="SSF53720">
    <property type="entry name" value="ALDH-like"/>
    <property type="match status" value="1"/>
</dbReference>
<dbReference type="RefSeq" id="WP_070048341.1">
    <property type="nucleotide sequence ID" value="NZ_CBCSDO010000001.1"/>
</dbReference>
<dbReference type="PANTHER" id="PTHR43217:SF1">
    <property type="entry name" value="SUCCINATE SEMIALDEHYDE DEHYDROGENASE [NAD(P)+] SAD"/>
    <property type="match status" value="1"/>
</dbReference>
<dbReference type="PANTHER" id="PTHR43217">
    <property type="entry name" value="SUCCINATE SEMIALDEHYDE DEHYDROGENASE [NAD(P)+] SAD"/>
    <property type="match status" value="1"/>
</dbReference>
<evidence type="ECO:0000313" key="5">
    <source>
        <dbReference type="EMBL" id="OEY68775.1"/>
    </source>
</evidence>
<dbReference type="STRING" id="1628148.BI198_03745"/>
<dbReference type="GO" id="GO:0004777">
    <property type="term" value="F:succinate-semialdehyde dehydrogenase (NAD+) activity"/>
    <property type="evidence" value="ECO:0007669"/>
    <property type="project" value="TreeGrafter"/>
</dbReference>
<protein>
    <submittedName>
        <fullName evidence="5">Succinate-semialdehyde dehydrogenase</fullName>
    </submittedName>
</protein>
<dbReference type="CDD" id="cd07100">
    <property type="entry name" value="ALDH_SSADH1_GabD1"/>
    <property type="match status" value="1"/>
</dbReference>
<gene>
    <name evidence="5" type="ORF">BI198_03745</name>
</gene>
<dbReference type="EMBL" id="MKEK01000001">
    <property type="protein sequence ID" value="OEY68775.1"/>
    <property type="molecule type" value="Genomic_DNA"/>
</dbReference>
<evidence type="ECO:0000256" key="2">
    <source>
        <dbReference type="ARBA" id="ARBA00022857"/>
    </source>
</evidence>
<reference evidence="6" key="1">
    <citation type="submission" date="2016-09" db="EMBL/GenBank/DDBJ databases">
        <authorList>
            <person name="Wan X."/>
            <person name="Hou S."/>
        </authorList>
    </citation>
    <scope>NUCLEOTIDE SEQUENCE [LARGE SCALE GENOMIC DNA]</scope>
    <source>
        <strain evidence="6">KH87</strain>
    </source>
</reference>
<dbReference type="AlphaFoldDB" id="A0A1E7Q3M2"/>
<dbReference type="FunFam" id="3.40.605.10:FF:000012">
    <property type="entry name" value="NAD-dependent succinate-semialdehyde dehydrogenase"/>
    <property type="match status" value="1"/>
</dbReference>
<comment type="similarity">
    <text evidence="1">Belongs to the aldehyde dehydrogenase family.</text>
</comment>
<dbReference type="InterPro" id="IPR047110">
    <property type="entry name" value="GABD/Sad-like"/>
</dbReference>
<dbReference type="GO" id="GO:0004030">
    <property type="term" value="F:aldehyde dehydrogenase [NAD(P)+] activity"/>
    <property type="evidence" value="ECO:0007669"/>
    <property type="project" value="InterPro"/>
</dbReference>
<sequence>MTTSITTINPFTEQPIQEYTLLSTKDAEQAIDNADTCFQTWKLTSLAERGKLANKLAKVLEDNQQQLAQLMTDEMGKVRAQGVQEVQLCAQICRYTAEQAATVLADEEREFDQGKAIISYQPIGVILGIQPWNFPLYQVIRYSISNLVAGNTTVLKHASNVFGMAKKIEKMFITAGFPQYCYQSLLIDGETASKLISHPKVQGVTFTGSDKVGKSVAEAAAKLAKKTVLELGSNDAYLVLDDADIELAVKTSVKGRIINNGETCVSAKRFIVTEKNYAAFKKGFASAMTSLTMGDPNNNDTDLGPLARSDLRDKLHQQVTESIEAGATIVCGCEMPEGTGFFYPASILENVSPEMPAYDDELFGPVAALIRVKDDEQAMQVANDSRYGLGGGIFSRDVERAIELAKKHFNTGMVNINGYALAQPNLPFGGVKDSGYGREHGGFGLREFVNIKSIMVATKT</sequence>
<organism evidence="5 6">
    <name type="scientific">Rheinheimera salexigens</name>
    <dbReference type="NCBI Taxonomy" id="1628148"/>
    <lineage>
        <taxon>Bacteria</taxon>
        <taxon>Pseudomonadati</taxon>
        <taxon>Pseudomonadota</taxon>
        <taxon>Gammaproteobacteria</taxon>
        <taxon>Chromatiales</taxon>
        <taxon>Chromatiaceae</taxon>
        <taxon>Rheinheimera</taxon>
    </lineage>
</organism>
<dbReference type="InterPro" id="IPR016163">
    <property type="entry name" value="Ald_DH_C"/>
</dbReference>
<evidence type="ECO:0000256" key="1">
    <source>
        <dbReference type="ARBA" id="ARBA00009986"/>
    </source>
</evidence>
<keyword evidence="6" id="KW-1185">Reference proteome</keyword>
<dbReference type="Pfam" id="PF00171">
    <property type="entry name" value="Aldedh"/>
    <property type="match status" value="1"/>
</dbReference>
<dbReference type="InterPro" id="IPR044148">
    <property type="entry name" value="ALDH_GabD1-like"/>
</dbReference>
<feature type="domain" description="Aldehyde dehydrogenase" evidence="4">
    <location>
        <begin position="4"/>
        <end position="454"/>
    </location>
</feature>
<dbReference type="OrthoDB" id="9812625at2"/>